<dbReference type="PANTHER" id="PTHR45024:SF2">
    <property type="entry name" value="SCP2 DOMAIN-CONTAINING PROTEIN"/>
    <property type="match status" value="1"/>
</dbReference>
<evidence type="ECO:0000256" key="2">
    <source>
        <dbReference type="ARBA" id="ARBA00023002"/>
    </source>
</evidence>
<dbReference type="PRINTS" id="PR00080">
    <property type="entry name" value="SDRFAMILY"/>
</dbReference>
<evidence type="ECO:0000313" key="6">
    <source>
        <dbReference type="Proteomes" id="UP000217311"/>
    </source>
</evidence>
<gene>
    <name evidence="5" type="ORF">CA606_02995</name>
</gene>
<dbReference type="SMART" id="SM00822">
    <property type="entry name" value="PKS_KR"/>
    <property type="match status" value="1"/>
</dbReference>
<dbReference type="InterPro" id="IPR057326">
    <property type="entry name" value="KR_dom"/>
</dbReference>
<dbReference type="InterPro" id="IPR051687">
    <property type="entry name" value="Peroxisomal_Beta-Oxidation"/>
</dbReference>
<proteinExistence type="inferred from homology"/>
<dbReference type="AlphaFoldDB" id="A0A290MR78"/>
<evidence type="ECO:0000259" key="4">
    <source>
        <dbReference type="SMART" id="SM00822"/>
    </source>
</evidence>
<reference evidence="6" key="1">
    <citation type="submission" date="2017-09" db="EMBL/GenBank/DDBJ databases">
        <title>Genome evolution observed in wild isolates of Caulobacter crescentus.</title>
        <authorList>
            <person name="Ely B."/>
            <person name="Wilson K."/>
            <person name="Scott D."/>
        </authorList>
    </citation>
    <scope>NUCLEOTIDE SEQUENCE [LARGE SCALE GENOMIC DNA]</scope>
    <source>
        <strain evidence="6">CB13b1a</strain>
    </source>
</reference>
<dbReference type="EMBL" id="CP023315">
    <property type="protein sequence ID" value="ATC31395.1"/>
    <property type="molecule type" value="Genomic_DNA"/>
</dbReference>
<dbReference type="InterPro" id="IPR036291">
    <property type="entry name" value="NAD(P)-bd_dom_sf"/>
</dbReference>
<name>A0A290MR78_CAUVI</name>
<evidence type="ECO:0000256" key="3">
    <source>
        <dbReference type="RuleBase" id="RU000363"/>
    </source>
</evidence>
<dbReference type="RefSeq" id="WP_096033499.1">
    <property type="nucleotide sequence ID" value="NZ_CP023313.2"/>
</dbReference>
<comment type="similarity">
    <text evidence="1 3">Belongs to the short-chain dehydrogenases/reductases (SDR) family.</text>
</comment>
<dbReference type="Pfam" id="PF00106">
    <property type="entry name" value="adh_short"/>
    <property type="match status" value="1"/>
</dbReference>
<organism evidence="5 6">
    <name type="scientific">Caulobacter vibrioides</name>
    <name type="common">Caulobacter crescentus</name>
    <dbReference type="NCBI Taxonomy" id="155892"/>
    <lineage>
        <taxon>Bacteria</taxon>
        <taxon>Pseudomonadati</taxon>
        <taxon>Pseudomonadota</taxon>
        <taxon>Alphaproteobacteria</taxon>
        <taxon>Caulobacterales</taxon>
        <taxon>Caulobacteraceae</taxon>
        <taxon>Caulobacter</taxon>
    </lineage>
</organism>
<dbReference type="PANTHER" id="PTHR45024">
    <property type="entry name" value="DEHYDROGENASES, SHORT CHAIN"/>
    <property type="match status" value="1"/>
</dbReference>
<dbReference type="Gene3D" id="3.40.50.720">
    <property type="entry name" value="NAD(P)-binding Rossmann-like Domain"/>
    <property type="match status" value="2"/>
</dbReference>
<dbReference type="PRINTS" id="PR00081">
    <property type="entry name" value="GDHRDH"/>
</dbReference>
<accession>A0A290MR78</accession>
<protein>
    <submittedName>
        <fullName evidence="5">KR domain-containing protein</fullName>
    </submittedName>
</protein>
<keyword evidence="2" id="KW-0560">Oxidoreductase</keyword>
<dbReference type="GO" id="GO:0016491">
    <property type="term" value="F:oxidoreductase activity"/>
    <property type="evidence" value="ECO:0007669"/>
    <property type="project" value="UniProtKB-KW"/>
</dbReference>
<evidence type="ECO:0000313" key="5">
    <source>
        <dbReference type="EMBL" id="ATC31395.1"/>
    </source>
</evidence>
<dbReference type="InterPro" id="IPR002347">
    <property type="entry name" value="SDR_fam"/>
</dbReference>
<dbReference type="Proteomes" id="UP000217311">
    <property type="component" value="Chromosome"/>
</dbReference>
<sequence length="301" mass="31543">MADIRFDGKVAIVTGAGGGLGRQHALELARRGAKVVVNDLGGSMDGSGGSSEAAQKVVDEIKAFGGEAIANGSSVTDDAGVALMIKQAMDTWGRIDILIANAGILRDKTLTKMELADFELVMQVHVFGTFKPIKAVWDIMKAQNYGRIVVTTSSSGMYGNFGQSNYGAAKMAVLGLMNTLKLEGAKNDVKINAISPVAATRMTEGLMPPEVLAKLAPEYVTPGVVYLCSDEAPTGAILTAGAGAFALSRIYETEGVYLGEGGLSAEEVRDSWGQITAEDGQKAYFNGGEQGQKFFRKMAGG</sequence>
<evidence type="ECO:0000256" key="1">
    <source>
        <dbReference type="ARBA" id="ARBA00006484"/>
    </source>
</evidence>
<dbReference type="SUPFAM" id="SSF51735">
    <property type="entry name" value="NAD(P)-binding Rossmann-fold domains"/>
    <property type="match status" value="1"/>
</dbReference>
<feature type="domain" description="Ketoreductase" evidence="4">
    <location>
        <begin position="9"/>
        <end position="200"/>
    </location>
</feature>